<dbReference type="GO" id="GO:0004559">
    <property type="term" value="F:alpha-mannosidase activity"/>
    <property type="evidence" value="ECO:0007669"/>
    <property type="project" value="InterPro"/>
</dbReference>
<reference evidence="4" key="1">
    <citation type="submission" date="2020-11" db="EMBL/GenBank/DDBJ databases">
        <authorList>
            <person name="Tran Van P."/>
        </authorList>
    </citation>
    <scope>NUCLEOTIDE SEQUENCE</scope>
</reference>
<accession>A0A7R9JVX8</accession>
<dbReference type="InterPro" id="IPR011330">
    <property type="entry name" value="Glyco_hydro/deAcase_b/a-brl"/>
</dbReference>
<dbReference type="GO" id="GO:0006013">
    <property type="term" value="P:mannose metabolic process"/>
    <property type="evidence" value="ECO:0007669"/>
    <property type="project" value="InterPro"/>
</dbReference>
<dbReference type="EMBL" id="OE840463">
    <property type="protein sequence ID" value="CAD7590766.1"/>
    <property type="molecule type" value="Genomic_DNA"/>
</dbReference>
<feature type="domain" description="Glycoside hydrolase family 38 central" evidence="3">
    <location>
        <begin position="265"/>
        <end position="340"/>
    </location>
</feature>
<dbReference type="SUPFAM" id="SSF88688">
    <property type="entry name" value="Families 57/38 glycoside transferase middle domain"/>
    <property type="match status" value="1"/>
</dbReference>
<evidence type="ECO:0000259" key="3">
    <source>
        <dbReference type="SMART" id="SM00872"/>
    </source>
</evidence>
<evidence type="ECO:0000256" key="2">
    <source>
        <dbReference type="ARBA" id="ARBA00023295"/>
    </source>
</evidence>
<dbReference type="InterPro" id="IPR037094">
    <property type="entry name" value="Glyco_hydro_38_cen_sf"/>
</dbReference>
<dbReference type="Gene3D" id="1.20.1270.50">
    <property type="entry name" value="Glycoside hydrolase family 38, central domain"/>
    <property type="match status" value="2"/>
</dbReference>
<dbReference type="PANTHER" id="PTHR11607:SF3">
    <property type="entry name" value="LYSOSOMAL ALPHA-MANNOSIDASE"/>
    <property type="match status" value="1"/>
</dbReference>
<dbReference type="FunFam" id="1.20.1270.50:FF:000002">
    <property type="entry name" value="Alpha-mannosidase"/>
    <property type="match status" value="1"/>
</dbReference>
<keyword evidence="2" id="KW-0326">Glycosidase</keyword>
<dbReference type="AlphaFoldDB" id="A0A7R9JVX8"/>
<dbReference type="SUPFAM" id="SSF88713">
    <property type="entry name" value="Glycoside hydrolase/deacetylase"/>
    <property type="match status" value="1"/>
</dbReference>
<dbReference type="GO" id="GO:0005764">
    <property type="term" value="C:lysosome"/>
    <property type="evidence" value="ECO:0007669"/>
    <property type="project" value="TreeGrafter"/>
</dbReference>
<evidence type="ECO:0000313" key="4">
    <source>
        <dbReference type="EMBL" id="CAD7590766.1"/>
    </source>
</evidence>
<dbReference type="Pfam" id="PF09261">
    <property type="entry name" value="Alpha-mann_mid"/>
    <property type="match status" value="1"/>
</dbReference>
<dbReference type="FunFam" id="1.20.1270.50:FF:000003">
    <property type="entry name" value="Alpha-mannosidase"/>
    <property type="match status" value="1"/>
</dbReference>
<name>A0A7R9JVX8_TIMGE</name>
<gene>
    <name evidence="4" type="ORF">TGEB3V08_LOCUS4297</name>
</gene>
<dbReference type="Pfam" id="PF01074">
    <property type="entry name" value="Glyco_hydro_38N"/>
    <property type="match status" value="1"/>
</dbReference>
<dbReference type="SMART" id="SM00872">
    <property type="entry name" value="Alpha-mann_mid"/>
    <property type="match status" value="1"/>
</dbReference>
<organism evidence="4">
    <name type="scientific">Timema genevievae</name>
    <name type="common">Walking stick</name>
    <dbReference type="NCBI Taxonomy" id="629358"/>
    <lineage>
        <taxon>Eukaryota</taxon>
        <taxon>Metazoa</taxon>
        <taxon>Ecdysozoa</taxon>
        <taxon>Arthropoda</taxon>
        <taxon>Hexapoda</taxon>
        <taxon>Insecta</taxon>
        <taxon>Pterygota</taxon>
        <taxon>Neoptera</taxon>
        <taxon>Polyneoptera</taxon>
        <taxon>Phasmatodea</taxon>
        <taxon>Timematodea</taxon>
        <taxon>Timematoidea</taxon>
        <taxon>Timematidae</taxon>
        <taxon>Timema</taxon>
    </lineage>
</organism>
<dbReference type="InterPro" id="IPR050843">
    <property type="entry name" value="Glycosyl_Hydrlase_38"/>
</dbReference>
<proteinExistence type="predicted"/>
<evidence type="ECO:0000256" key="1">
    <source>
        <dbReference type="ARBA" id="ARBA00022801"/>
    </source>
</evidence>
<dbReference type="PANTHER" id="PTHR11607">
    <property type="entry name" value="ALPHA-MANNOSIDASE"/>
    <property type="match status" value="1"/>
</dbReference>
<dbReference type="Gene3D" id="3.20.110.10">
    <property type="entry name" value="Glycoside hydrolase 38, N terminal domain"/>
    <property type="match status" value="1"/>
</dbReference>
<sequence length="361" mass="41178">MHACGCLGNIWANKDVVQRPRQGTFGQTKTCSTLRSREHLGKQRLVQRPLQGTFGQTKTCSTLTQGNIWANKDLVQRPLQGTFGQTKTCSTLTQGNIWANKDLFNAHSREHLGKQIPCSTPAPGNIWANKDLFNARSREHLGKQRLVQRPLQGTFGKTKTLFNVRTRDWVKMQVDEFVGYVARQAENYVTNNIAITMGEDFHYQDAHLWFKNLDKLINYVNAKQDSNLNLVYSTPSCYLKAVNDANLTWPTKNDDFFPYASDPNSYWTGYFTSRPTIKRFERVGNNFLQVCKQLYALTDLGPEDKVDLNSMREAMGVMQHHDAITGTEKQVVAEDYARMLHLGIVECDIITNTAFKYVCYP</sequence>
<dbReference type="InterPro" id="IPR015341">
    <property type="entry name" value="Glyco_hydro_38_cen"/>
</dbReference>
<keyword evidence="1" id="KW-0378">Hydrolase</keyword>
<dbReference type="InterPro" id="IPR000602">
    <property type="entry name" value="Glyco_hydro_38_N"/>
</dbReference>
<protein>
    <recommendedName>
        <fullName evidence="3">Glycoside hydrolase family 38 central domain-containing protein</fullName>
    </recommendedName>
</protein>
<dbReference type="InterPro" id="IPR027291">
    <property type="entry name" value="Glyco_hydro_38_N_sf"/>
</dbReference>
<dbReference type="InterPro" id="IPR028995">
    <property type="entry name" value="Glyco_hydro_57/38_cen_sf"/>
</dbReference>